<dbReference type="FunCoup" id="A0A090M076">
    <property type="interactions" value="1660"/>
</dbReference>
<dbReference type="OrthoDB" id="5043642at2759"/>
<protein>
    <submittedName>
        <fullName evidence="6">Acyl-CoA N-acyltransferase</fullName>
    </submittedName>
</protein>
<dbReference type="RefSeq" id="XP_022838817.1">
    <property type="nucleotide sequence ID" value="XM_022984560.1"/>
</dbReference>
<dbReference type="Pfam" id="PF13302">
    <property type="entry name" value="Acetyltransf_3"/>
    <property type="match status" value="1"/>
</dbReference>
<keyword evidence="3" id="KW-0012">Acyltransferase</keyword>
<dbReference type="KEGG" id="ota:OT_ostta04g03750"/>
<dbReference type="STRING" id="70448.A0A090M076"/>
<evidence type="ECO:0000256" key="3">
    <source>
        <dbReference type="ARBA" id="ARBA00023315"/>
    </source>
</evidence>
<keyword evidence="4" id="KW-0472">Membrane</keyword>
<dbReference type="InterPro" id="IPR000182">
    <property type="entry name" value="GNAT_dom"/>
</dbReference>
<sequence length="205" mass="23408">MRANADALLASAVVELCPYRRAHVERYHEWMSDEDTLRATASERLTLAEEYAMCEQWARDETKCTFIVRDARTREMVGDVNFFFGVDHDDAGAAEIECMIGERSMRRKGYAREALEVFMAYGAVVLGVTTFVAKIGFDNAASLNLFAGLGYVERSSSEIFREKTLTLPARDARTGEVHSRFQDRWSRVRVQSYDAHEARRLEEKS</sequence>
<reference evidence="7" key="1">
    <citation type="journal article" date="2006" name="Proc. Natl. Acad. Sci. U.S.A.">
        <title>Genome analysis of the smallest free-living eukaryote Ostreococcus tauri unveils many unique features.</title>
        <authorList>
            <person name="Derelle E."/>
            <person name="Ferraz C."/>
            <person name="Rombauts S."/>
            <person name="Rouze P."/>
            <person name="Worden A.Z."/>
            <person name="Robbens S."/>
            <person name="Partensky F."/>
            <person name="Degroeve S."/>
            <person name="Echeynie S."/>
            <person name="Cooke R."/>
            <person name="Saeys Y."/>
            <person name="Wuyts J."/>
            <person name="Jabbari K."/>
            <person name="Bowler C."/>
            <person name="Panaud O."/>
            <person name="Piegu B."/>
            <person name="Ball S.G."/>
            <person name="Ral J.-P."/>
            <person name="Bouget F.-Y."/>
            <person name="Piganeau G."/>
            <person name="De Baets B."/>
            <person name="Picard A."/>
            <person name="Delseny M."/>
            <person name="Demaille J."/>
            <person name="Van de Peer Y."/>
            <person name="Moreau H."/>
        </authorList>
    </citation>
    <scope>NUCLEOTIDE SEQUENCE [LARGE SCALE GENOMIC DNA]</scope>
    <source>
        <strain evidence="7">OTTH 0595 / CCAP 157/2 / RCC745</strain>
    </source>
</reference>
<evidence type="ECO:0000259" key="5">
    <source>
        <dbReference type="Pfam" id="PF13302"/>
    </source>
</evidence>
<keyword evidence="4" id="KW-1133">Transmembrane helix</keyword>
<reference evidence="6 7" key="2">
    <citation type="journal article" date="2014" name="BMC Genomics">
        <title>An improved genome of the model marine alga Ostreococcus tauri unfolds by assessing Illumina de novo assemblies.</title>
        <authorList>
            <person name="Blanc-Mathieu R."/>
            <person name="Verhelst B."/>
            <person name="Derelle E."/>
            <person name="Rombauts S."/>
            <person name="Bouget F.Y."/>
            <person name="Carre I."/>
            <person name="Chateau A."/>
            <person name="Eyre-Walker A."/>
            <person name="Grimsley N."/>
            <person name="Moreau H."/>
            <person name="Piegu B."/>
            <person name="Rivals E."/>
            <person name="Schackwitz W."/>
            <person name="Van de Peer Y."/>
            <person name="Piganeau G."/>
        </authorList>
    </citation>
    <scope>NUCLEOTIDE SEQUENCE [LARGE SCALE GENOMIC DNA]</scope>
    <source>
        <strain evidence="7">OTTH 0595 / CCAP 157/2 / RCC745</strain>
    </source>
</reference>
<evidence type="ECO:0000256" key="2">
    <source>
        <dbReference type="ARBA" id="ARBA00022679"/>
    </source>
</evidence>
<dbReference type="GO" id="GO:0008080">
    <property type="term" value="F:N-acetyltransferase activity"/>
    <property type="evidence" value="ECO:0007669"/>
    <property type="project" value="InterPro"/>
</dbReference>
<organism evidence="6 7">
    <name type="scientific">Ostreococcus tauri</name>
    <name type="common">Marine green alga</name>
    <dbReference type="NCBI Taxonomy" id="70448"/>
    <lineage>
        <taxon>Eukaryota</taxon>
        <taxon>Viridiplantae</taxon>
        <taxon>Chlorophyta</taxon>
        <taxon>Mamiellophyceae</taxon>
        <taxon>Mamiellales</taxon>
        <taxon>Bathycoccaceae</taxon>
        <taxon>Ostreococcus</taxon>
    </lineage>
</organism>
<dbReference type="InterPro" id="IPR039135">
    <property type="entry name" value="NAT9-like"/>
</dbReference>
<feature type="domain" description="N-acetyltransferase" evidence="5">
    <location>
        <begin position="16"/>
        <end position="151"/>
    </location>
</feature>
<comment type="similarity">
    <text evidence="1">Belongs to the acetyltransferase family. GNAT subfamily.</text>
</comment>
<evidence type="ECO:0000313" key="6">
    <source>
        <dbReference type="EMBL" id="CEF97665.1"/>
    </source>
</evidence>
<comment type="caution">
    <text evidence="6">The sequence shown here is derived from an EMBL/GenBank/DDBJ whole genome shotgun (WGS) entry which is preliminary data.</text>
</comment>
<name>A0A090M076_OSTTA</name>
<dbReference type="SUPFAM" id="SSF55729">
    <property type="entry name" value="Acyl-CoA N-acyltransferases (Nat)"/>
    <property type="match status" value="1"/>
</dbReference>
<keyword evidence="2" id="KW-0808">Transferase</keyword>
<dbReference type="PANTHER" id="PTHR13256">
    <property type="entry name" value="N-ACETYLTRANSFERASE 9"/>
    <property type="match status" value="1"/>
</dbReference>
<dbReference type="InParanoid" id="A0A090M076"/>
<evidence type="ECO:0000313" key="7">
    <source>
        <dbReference type="Proteomes" id="UP000009170"/>
    </source>
</evidence>
<dbReference type="Proteomes" id="UP000009170">
    <property type="component" value="Unassembled WGS sequence"/>
</dbReference>
<keyword evidence="4" id="KW-0812">Transmembrane</keyword>
<dbReference type="GeneID" id="34945777"/>
<accession>A0A090M076</accession>
<dbReference type="AlphaFoldDB" id="A0A090M076"/>
<dbReference type="PANTHER" id="PTHR13256:SF16">
    <property type="entry name" value="ALPHA_BETA-TUBULIN-N-ACETYLTRANSFERASE 9"/>
    <property type="match status" value="1"/>
</dbReference>
<keyword evidence="7" id="KW-1185">Reference proteome</keyword>
<dbReference type="InterPro" id="IPR016181">
    <property type="entry name" value="Acyl_CoA_acyltransferase"/>
</dbReference>
<proteinExistence type="inferred from homology"/>
<gene>
    <name evidence="6" type="ORF">OT_ostta04g03750</name>
</gene>
<evidence type="ECO:0000256" key="1">
    <source>
        <dbReference type="ARBA" id="ARBA00009342"/>
    </source>
</evidence>
<dbReference type="EMBL" id="CAID01000004">
    <property type="protein sequence ID" value="CEF97665.1"/>
    <property type="molecule type" value="Genomic_DNA"/>
</dbReference>
<feature type="transmembrane region" description="Helical" evidence="4">
    <location>
        <begin position="114"/>
        <end position="137"/>
    </location>
</feature>
<dbReference type="Gene3D" id="3.40.630.30">
    <property type="match status" value="1"/>
</dbReference>
<evidence type="ECO:0000256" key="4">
    <source>
        <dbReference type="SAM" id="Phobius"/>
    </source>
</evidence>